<dbReference type="PROSITE" id="PS00031">
    <property type="entry name" value="NUCLEAR_REC_DBD_1"/>
    <property type="match status" value="1"/>
</dbReference>
<dbReference type="Pfam" id="PF00104">
    <property type="entry name" value="Hormone_recep"/>
    <property type="match status" value="1"/>
</dbReference>
<dbReference type="GO" id="GO:0008270">
    <property type="term" value="F:zinc ion binding"/>
    <property type="evidence" value="ECO:0007669"/>
    <property type="project" value="UniProtKB-KW"/>
</dbReference>
<comment type="subcellular location">
    <subcellularLocation>
        <location evidence="1 11">Nucleus</location>
    </subcellularLocation>
</comment>
<evidence type="ECO:0000256" key="9">
    <source>
        <dbReference type="ARBA" id="ARBA00023170"/>
    </source>
</evidence>
<keyword evidence="8 11" id="KW-0804">Transcription</keyword>
<feature type="domain" description="Nuclear receptor" evidence="13">
    <location>
        <begin position="48"/>
        <end position="124"/>
    </location>
</feature>
<dbReference type="Proteomes" id="UP000218231">
    <property type="component" value="Unassembled WGS sequence"/>
</dbReference>
<evidence type="ECO:0000256" key="10">
    <source>
        <dbReference type="ARBA" id="ARBA00023242"/>
    </source>
</evidence>
<evidence type="ECO:0000256" key="5">
    <source>
        <dbReference type="ARBA" id="ARBA00022833"/>
    </source>
</evidence>
<dbReference type="GO" id="GO:0000978">
    <property type="term" value="F:RNA polymerase II cis-regulatory region sequence-specific DNA binding"/>
    <property type="evidence" value="ECO:0007669"/>
    <property type="project" value="InterPro"/>
</dbReference>
<feature type="compositionally biased region" description="Polar residues" evidence="12">
    <location>
        <begin position="184"/>
        <end position="195"/>
    </location>
</feature>
<dbReference type="InterPro" id="IPR001628">
    <property type="entry name" value="Znf_hrmn_rcpt"/>
</dbReference>
<dbReference type="SMART" id="SM00430">
    <property type="entry name" value="HOLI"/>
    <property type="match status" value="1"/>
</dbReference>
<evidence type="ECO:0000313" key="16">
    <source>
        <dbReference type="Proteomes" id="UP000218231"/>
    </source>
</evidence>
<dbReference type="SUPFAM" id="SSF48508">
    <property type="entry name" value="Nuclear receptor ligand-binding domain"/>
    <property type="match status" value="1"/>
</dbReference>
<keyword evidence="4 11" id="KW-0863">Zinc-finger</keyword>
<dbReference type="InterPro" id="IPR051152">
    <property type="entry name" value="C.elegans_Orphan_NR"/>
</dbReference>
<evidence type="ECO:0000256" key="11">
    <source>
        <dbReference type="RuleBase" id="RU004334"/>
    </source>
</evidence>
<name>A0A2A2J1H4_9BILA</name>
<dbReference type="SMART" id="SM00399">
    <property type="entry name" value="ZnF_C4"/>
    <property type="match status" value="1"/>
</dbReference>
<dbReference type="STRING" id="2018661.A0A2A2J1H4"/>
<keyword evidence="9 11" id="KW-0675">Receptor</keyword>
<evidence type="ECO:0000256" key="1">
    <source>
        <dbReference type="ARBA" id="ARBA00004123"/>
    </source>
</evidence>
<sequence length="492" mass="56306">MSDYSDEFYEEGGNAEAVSSSSGAGDGHGQMRRRSSTNPQTRRDAAAQGECQVCGQLAHGIHFGVLSCRACAAFFRRTVVLSRKYACRRANGMCQINKEERYLCRLCRYNKCISLGMTPDNVQWNRDTLSTIERPSKKRSSKSVGEESSPQPESVRRQRSGSSEEPKAGTSAGSNEAEQRTRDSSFSGDENSPENFSFMGNVRFKPPMNPKDKIIYDVTPIKNAILAIFDEYIPLTATDPALVKMTSLQKMEYALRMHRMDISIDKLQLLEKVKIEDLKPYWEAELLSVARFMQYCDEFRVFPREEKFMIFKCVWTLFQRLERAQLSVEIFGSSIVQTRNIIMCGNLMANVNTLEVDLSTISNYETQYIKNIFEPFVDRMFNEVILSIVDLSPSFTEIAYMLSVIICDIEGRDVSPEAVEASNRFKERLGSDLHDYYIKTVKMNNYAGRLIKLMDVIHNLDRIHSDRLRILELARIFDVFKVEVSDPQLFEL</sequence>
<dbReference type="SUPFAM" id="SSF57716">
    <property type="entry name" value="Glucocorticoid receptor-like (DNA-binding domain)"/>
    <property type="match status" value="1"/>
</dbReference>
<dbReference type="Gene3D" id="1.10.565.10">
    <property type="entry name" value="Retinoid X Receptor"/>
    <property type="match status" value="1"/>
</dbReference>
<dbReference type="InterPro" id="IPR000536">
    <property type="entry name" value="Nucl_hrmn_rcpt_lig-bd"/>
</dbReference>
<accession>A0A2A2J1H4</accession>
<feature type="compositionally biased region" description="Acidic residues" evidence="12">
    <location>
        <begin position="1"/>
        <end position="10"/>
    </location>
</feature>
<feature type="domain" description="NR LBD" evidence="14">
    <location>
        <begin position="240"/>
        <end position="492"/>
    </location>
</feature>
<dbReference type="PROSITE" id="PS51030">
    <property type="entry name" value="NUCLEAR_REC_DBD_2"/>
    <property type="match status" value="1"/>
</dbReference>
<evidence type="ECO:0000256" key="4">
    <source>
        <dbReference type="ARBA" id="ARBA00022771"/>
    </source>
</evidence>
<gene>
    <name evidence="15" type="ORF">WR25_13061</name>
</gene>
<keyword evidence="3 11" id="KW-0479">Metal-binding</keyword>
<dbReference type="GO" id="GO:0003700">
    <property type="term" value="F:DNA-binding transcription factor activity"/>
    <property type="evidence" value="ECO:0007669"/>
    <property type="project" value="InterPro"/>
</dbReference>
<keyword evidence="6 11" id="KW-0805">Transcription regulation</keyword>
<evidence type="ECO:0000256" key="2">
    <source>
        <dbReference type="ARBA" id="ARBA00005993"/>
    </source>
</evidence>
<proteinExistence type="inferred from homology"/>
<evidence type="ECO:0000259" key="13">
    <source>
        <dbReference type="PROSITE" id="PS51030"/>
    </source>
</evidence>
<keyword evidence="10 11" id="KW-0539">Nucleus</keyword>
<evidence type="ECO:0008006" key="17">
    <source>
        <dbReference type="Google" id="ProtNLM"/>
    </source>
</evidence>
<organism evidence="15 16">
    <name type="scientific">Diploscapter pachys</name>
    <dbReference type="NCBI Taxonomy" id="2018661"/>
    <lineage>
        <taxon>Eukaryota</taxon>
        <taxon>Metazoa</taxon>
        <taxon>Ecdysozoa</taxon>
        <taxon>Nematoda</taxon>
        <taxon>Chromadorea</taxon>
        <taxon>Rhabditida</taxon>
        <taxon>Rhabditina</taxon>
        <taxon>Rhabditomorpha</taxon>
        <taxon>Rhabditoidea</taxon>
        <taxon>Rhabditidae</taxon>
        <taxon>Diploscapter</taxon>
    </lineage>
</organism>
<dbReference type="Gene3D" id="3.30.50.10">
    <property type="entry name" value="Erythroid Transcription Factor GATA-1, subunit A"/>
    <property type="match status" value="1"/>
</dbReference>
<evidence type="ECO:0000256" key="12">
    <source>
        <dbReference type="SAM" id="MobiDB-lite"/>
    </source>
</evidence>
<evidence type="ECO:0000259" key="14">
    <source>
        <dbReference type="PROSITE" id="PS51843"/>
    </source>
</evidence>
<evidence type="ECO:0000256" key="8">
    <source>
        <dbReference type="ARBA" id="ARBA00023163"/>
    </source>
</evidence>
<dbReference type="EMBL" id="LIAE01010750">
    <property type="protein sequence ID" value="PAV55780.1"/>
    <property type="molecule type" value="Genomic_DNA"/>
</dbReference>
<dbReference type="PANTHER" id="PTHR45680:SF29">
    <property type="entry name" value="NUCLEAR HORMONE RECEPTOR FAMILY"/>
    <property type="match status" value="1"/>
</dbReference>
<dbReference type="CDD" id="cd06960">
    <property type="entry name" value="NR_DBD_HNF4A"/>
    <property type="match status" value="1"/>
</dbReference>
<comment type="similarity">
    <text evidence="2 11">Belongs to the nuclear hormone receptor family.</text>
</comment>
<keyword evidence="5 11" id="KW-0862">Zinc</keyword>
<evidence type="ECO:0000256" key="7">
    <source>
        <dbReference type="ARBA" id="ARBA00023125"/>
    </source>
</evidence>
<evidence type="ECO:0000313" key="15">
    <source>
        <dbReference type="EMBL" id="PAV55780.1"/>
    </source>
</evidence>
<feature type="region of interest" description="Disordered" evidence="12">
    <location>
        <begin position="1"/>
        <end position="42"/>
    </location>
</feature>
<dbReference type="PRINTS" id="PR00047">
    <property type="entry name" value="STROIDFINGER"/>
</dbReference>
<dbReference type="FunFam" id="3.30.50.10:FF:000030">
    <property type="entry name" value="Nuclear Hormone Receptor family"/>
    <property type="match status" value="1"/>
</dbReference>
<dbReference type="GO" id="GO:0005634">
    <property type="term" value="C:nucleus"/>
    <property type="evidence" value="ECO:0007669"/>
    <property type="project" value="UniProtKB-SubCell"/>
</dbReference>
<evidence type="ECO:0000256" key="6">
    <source>
        <dbReference type="ARBA" id="ARBA00023015"/>
    </source>
</evidence>
<dbReference type="AlphaFoldDB" id="A0A2A2J1H4"/>
<dbReference type="InterPro" id="IPR049636">
    <property type="entry name" value="HNF4-like_DBD"/>
</dbReference>
<dbReference type="OrthoDB" id="10018779at2759"/>
<dbReference type="InterPro" id="IPR035500">
    <property type="entry name" value="NHR-like_dom_sf"/>
</dbReference>
<reference evidence="15 16" key="1">
    <citation type="journal article" date="2017" name="Curr. Biol.">
        <title>Genome architecture and evolution of a unichromosomal asexual nematode.</title>
        <authorList>
            <person name="Fradin H."/>
            <person name="Zegar C."/>
            <person name="Gutwein M."/>
            <person name="Lucas J."/>
            <person name="Kovtun M."/>
            <person name="Corcoran D."/>
            <person name="Baugh L.R."/>
            <person name="Kiontke K."/>
            <person name="Gunsalus K."/>
            <person name="Fitch D.H."/>
            <person name="Piano F."/>
        </authorList>
    </citation>
    <scope>NUCLEOTIDE SEQUENCE [LARGE SCALE GENOMIC DNA]</scope>
    <source>
        <strain evidence="15">PF1309</strain>
    </source>
</reference>
<keyword evidence="7 11" id="KW-0238">DNA-binding</keyword>
<evidence type="ECO:0000256" key="3">
    <source>
        <dbReference type="ARBA" id="ARBA00022723"/>
    </source>
</evidence>
<dbReference type="PROSITE" id="PS51843">
    <property type="entry name" value="NR_LBD"/>
    <property type="match status" value="1"/>
</dbReference>
<dbReference type="Pfam" id="PF00105">
    <property type="entry name" value="zf-C4"/>
    <property type="match status" value="1"/>
</dbReference>
<protein>
    <recommendedName>
        <fullName evidence="17">Nuclear receptor domain-containing protein</fullName>
    </recommendedName>
</protein>
<dbReference type="PANTHER" id="PTHR45680">
    <property type="entry name" value="NUCLEAR HORMONE RECEPTOR FAMILY"/>
    <property type="match status" value="1"/>
</dbReference>
<keyword evidence="16" id="KW-1185">Reference proteome</keyword>
<feature type="compositionally biased region" description="Polar residues" evidence="12">
    <location>
        <begin position="142"/>
        <end position="152"/>
    </location>
</feature>
<comment type="caution">
    <text evidence="15">The sequence shown here is derived from an EMBL/GenBank/DDBJ whole genome shotgun (WGS) entry which is preliminary data.</text>
</comment>
<feature type="region of interest" description="Disordered" evidence="12">
    <location>
        <begin position="126"/>
        <end position="202"/>
    </location>
</feature>
<dbReference type="InterPro" id="IPR013088">
    <property type="entry name" value="Znf_NHR/GATA"/>
</dbReference>